<organism evidence="1 2">
    <name type="scientific">Caerostris extrusa</name>
    <name type="common">Bark spider</name>
    <name type="synonym">Caerostris bankana</name>
    <dbReference type="NCBI Taxonomy" id="172846"/>
    <lineage>
        <taxon>Eukaryota</taxon>
        <taxon>Metazoa</taxon>
        <taxon>Ecdysozoa</taxon>
        <taxon>Arthropoda</taxon>
        <taxon>Chelicerata</taxon>
        <taxon>Arachnida</taxon>
        <taxon>Araneae</taxon>
        <taxon>Araneomorphae</taxon>
        <taxon>Entelegynae</taxon>
        <taxon>Araneoidea</taxon>
        <taxon>Araneidae</taxon>
        <taxon>Caerostris</taxon>
    </lineage>
</organism>
<evidence type="ECO:0000313" key="1">
    <source>
        <dbReference type="EMBL" id="GIX72404.1"/>
    </source>
</evidence>
<dbReference type="EMBL" id="BPLR01002311">
    <property type="protein sequence ID" value="GIX72404.1"/>
    <property type="molecule type" value="Genomic_DNA"/>
</dbReference>
<dbReference type="Proteomes" id="UP001054945">
    <property type="component" value="Unassembled WGS sequence"/>
</dbReference>
<reference evidence="1 2" key="1">
    <citation type="submission" date="2021-06" db="EMBL/GenBank/DDBJ databases">
        <title>Caerostris extrusa draft genome.</title>
        <authorList>
            <person name="Kono N."/>
            <person name="Arakawa K."/>
        </authorList>
    </citation>
    <scope>NUCLEOTIDE SEQUENCE [LARGE SCALE GENOMIC DNA]</scope>
</reference>
<keyword evidence="2" id="KW-1185">Reference proteome</keyword>
<sequence>MFRRPPAQHAEKRRLFGSWEVMDFPHVSPSTRNHADIFLSNGFWLHPPHPIPPPVSSATIVWSGRPFLDSKSASANLTALQHHPSESKLPRQDSDCLITNRPGMKHSTVLELFQRSGTPGSLEISSSAELCPEVLGSSLQRTEERLESNTE</sequence>
<protein>
    <submittedName>
        <fullName evidence="1">Uncharacterized protein</fullName>
    </submittedName>
</protein>
<dbReference type="AlphaFoldDB" id="A0AAV4MNN6"/>
<name>A0AAV4MNN6_CAEEX</name>
<proteinExistence type="predicted"/>
<evidence type="ECO:0000313" key="2">
    <source>
        <dbReference type="Proteomes" id="UP001054945"/>
    </source>
</evidence>
<gene>
    <name evidence="1" type="ORF">CEXT_479501</name>
</gene>
<accession>A0AAV4MNN6</accession>
<comment type="caution">
    <text evidence="1">The sequence shown here is derived from an EMBL/GenBank/DDBJ whole genome shotgun (WGS) entry which is preliminary data.</text>
</comment>